<dbReference type="HOGENOM" id="CLU_1235106_0_0_1"/>
<evidence type="ECO:0000313" key="3">
    <source>
        <dbReference type="Proteomes" id="UP000027222"/>
    </source>
</evidence>
<dbReference type="InterPro" id="IPR013108">
    <property type="entry name" value="Amidohydro_3"/>
</dbReference>
<evidence type="ECO:0000259" key="1">
    <source>
        <dbReference type="Pfam" id="PF07969"/>
    </source>
</evidence>
<name>A0A067THC4_GALM3</name>
<dbReference type="OrthoDB" id="3501663at2759"/>
<organism evidence="2 3">
    <name type="scientific">Galerina marginata (strain CBS 339.88)</name>
    <dbReference type="NCBI Taxonomy" id="685588"/>
    <lineage>
        <taxon>Eukaryota</taxon>
        <taxon>Fungi</taxon>
        <taxon>Dikarya</taxon>
        <taxon>Basidiomycota</taxon>
        <taxon>Agaricomycotina</taxon>
        <taxon>Agaricomycetes</taxon>
        <taxon>Agaricomycetidae</taxon>
        <taxon>Agaricales</taxon>
        <taxon>Agaricineae</taxon>
        <taxon>Strophariaceae</taxon>
        <taxon>Galerina</taxon>
    </lineage>
</organism>
<dbReference type="Proteomes" id="UP000027222">
    <property type="component" value="Unassembled WGS sequence"/>
</dbReference>
<gene>
    <name evidence="2" type="ORF">GALMADRAFT_1317785</name>
</gene>
<dbReference type="EMBL" id="KL142375">
    <property type="protein sequence ID" value="KDR78373.1"/>
    <property type="molecule type" value="Genomic_DNA"/>
</dbReference>
<reference evidence="3" key="1">
    <citation type="journal article" date="2014" name="Proc. Natl. Acad. Sci. U.S.A.">
        <title>Extensive sampling of basidiomycete genomes demonstrates inadequacy of the white-rot/brown-rot paradigm for wood decay fungi.</title>
        <authorList>
            <person name="Riley R."/>
            <person name="Salamov A.A."/>
            <person name="Brown D.W."/>
            <person name="Nagy L.G."/>
            <person name="Floudas D."/>
            <person name="Held B.W."/>
            <person name="Levasseur A."/>
            <person name="Lombard V."/>
            <person name="Morin E."/>
            <person name="Otillar R."/>
            <person name="Lindquist E.A."/>
            <person name="Sun H."/>
            <person name="LaButti K.M."/>
            <person name="Schmutz J."/>
            <person name="Jabbour D."/>
            <person name="Luo H."/>
            <person name="Baker S.E."/>
            <person name="Pisabarro A.G."/>
            <person name="Walton J.D."/>
            <person name="Blanchette R.A."/>
            <person name="Henrissat B."/>
            <person name="Martin F."/>
            <person name="Cullen D."/>
            <person name="Hibbett D.S."/>
            <person name="Grigoriev I.V."/>
        </authorList>
    </citation>
    <scope>NUCLEOTIDE SEQUENCE [LARGE SCALE GENOMIC DNA]</scope>
    <source>
        <strain evidence="3">CBS 339.88</strain>
    </source>
</reference>
<proteinExistence type="predicted"/>
<feature type="domain" description="Amidohydrolase 3" evidence="1">
    <location>
        <begin position="148"/>
        <end position="219"/>
    </location>
</feature>
<sequence>MITRRLQLAFTRSAIDSLSPLIGKTMRFKSENISPSTMGSAASHPEWSTRRWLVGLALSVFALVLLNAQSEFYTICSKSRNIYTVDSENPRVECISVRGSRIFEVGDYASLVGKLDIFLNFADRLPGWVTKNIWIGPRVIQIDEKSILVPGLADAHAHVIENGFMMQLPLVGAKSVQEVIDRVKAYILSHPDVMDDMTRWIEGMGWDQTTWPGGDFPTAVRDPG</sequence>
<protein>
    <recommendedName>
        <fullName evidence="1">Amidohydrolase 3 domain-containing protein</fullName>
    </recommendedName>
</protein>
<evidence type="ECO:0000313" key="2">
    <source>
        <dbReference type="EMBL" id="KDR78373.1"/>
    </source>
</evidence>
<dbReference type="AlphaFoldDB" id="A0A067THC4"/>
<dbReference type="Gene3D" id="3.10.310.70">
    <property type="match status" value="1"/>
</dbReference>
<accession>A0A067THC4</accession>
<dbReference type="STRING" id="685588.A0A067THC4"/>
<dbReference type="PANTHER" id="PTHR22642:SF2">
    <property type="entry name" value="PROTEIN LONG AFTER FAR-RED 3"/>
    <property type="match status" value="1"/>
</dbReference>
<keyword evidence="3" id="KW-1185">Reference proteome</keyword>
<dbReference type="PANTHER" id="PTHR22642">
    <property type="entry name" value="IMIDAZOLONEPROPIONASE"/>
    <property type="match status" value="1"/>
</dbReference>
<dbReference type="Pfam" id="PF07969">
    <property type="entry name" value="Amidohydro_3"/>
    <property type="match status" value="1"/>
</dbReference>